<evidence type="ECO:0000313" key="1">
    <source>
        <dbReference type="EMBL" id="GBL63824.1"/>
    </source>
</evidence>
<organism evidence="1 2">
    <name type="scientific">Araneus ventricosus</name>
    <name type="common">Orbweaver spider</name>
    <name type="synonym">Epeira ventricosa</name>
    <dbReference type="NCBI Taxonomy" id="182803"/>
    <lineage>
        <taxon>Eukaryota</taxon>
        <taxon>Metazoa</taxon>
        <taxon>Ecdysozoa</taxon>
        <taxon>Arthropoda</taxon>
        <taxon>Chelicerata</taxon>
        <taxon>Arachnida</taxon>
        <taxon>Araneae</taxon>
        <taxon>Araneomorphae</taxon>
        <taxon>Entelegynae</taxon>
        <taxon>Araneoidea</taxon>
        <taxon>Araneidae</taxon>
        <taxon>Araneus</taxon>
    </lineage>
</organism>
<protein>
    <submittedName>
        <fullName evidence="1">Uncharacterized protein</fullName>
    </submittedName>
</protein>
<dbReference type="Proteomes" id="UP000499080">
    <property type="component" value="Unassembled WGS sequence"/>
</dbReference>
<dbReference type="AlphaFoldDB" id="A0A4Y1ZR32"/>
<reference evidence="1 2" key="1">
    <citation type="journal article" date="2019" name="Sci. Rep.">
        <title>Orb-weaving spider Araneus ventricosus genome elucidates the spidroin gene catalogue.</title>
        <authorList>
            <person name="Kono N."/>
            <person name="Nakamura H."/>
            <person name="Ohtoshi R."/>
            <person name="Moran D.A.P."/>
            <person name="Shinohara A."/>
            <person name="Yoshida Y."/>
            <person name="Fujiwara M."/>
            <person name="Mori M."/>
            <person name="Tomita M."/>
            <person name="Arakawa K."/>
        </authorList>
    </citation>
    <scope>NUCLEOTIDE SEQUENCE [LARGE SCALE GENOMIC DNA]</scope>
</reference>
<keyword evidence="2" id="KW-1185">Reference proteome</keyword>
<sequence length="97" mass="11580">MHKKYICNIIHCTLFEEGQNLQKEDCPPTLKEGLSTHPKRRTIHPNRRTVEPKRRTVEPKRRTVQPKIRTVHPKRRTVHPKRKTVGHLSLRAFRDFS</sequence>
<name>A0A4Y1ZR32_ARAVE</name>
<proteinExistence type="predicted"/>
<evidence type="ECO:0000313" key="2">
    <source>
        <dbReference type="Proteomes" id="UP000499080"/>
    </source>
</evidence>
<dbReference type="EMBL" id="BGPR01077047">
    <property type="protein sequence ID" value="GBL63824.1"/>
    <property type="molecule type" value="Genomic_DNA"/>
</dbReference>
<comment type="caution">
    <text evidence="1">The sequence shown here is derived from an EMBL/GenBank/DDBJ whole genome shotgun (WGS) entry which is preliminary data.</text>
</comment>
<accession>A0A4Y1ZR32</accession>
<gene>
    <name evidence="1" type="ORF">AVEN_51875_1</name>
</gene>